<proteinExistence type="predicted"/>
<accession>A7A825</accession>
<reference evidence="1 2" key="1">
    <citation type="submission" date="2007-04" db="EMBL/GenBank/DDBJ databases">
        <authorList>
            <person name="Fulton L."/>
            <person name="Clifton S."/>
            <person name="Fulton B."/>
            <person name="Xu J."/>
            <person name="Minx P."/>
            <person name="Pepin K.H."/>
            <person name="Johnson M."/>
            <person name="Thiruvilangam P."/>
            <person name="Bhonagiri V."/>
            <person name="Nash W.E."/>
            <person name="Mardis E.R."/>
            <person name="Wilson R.K."/>
        </authorList>
    </citation>
    <scope>NUCLEOTIDE SEQUENCE [LARGE SCALE GENOMIC DNA]</scope>
    <source>
        <strain evidence="1 2">L2-32</strain>
    </source>
</reference>
<gene>
    <name evidence="1" type="ORF">BIFADO_02015</name>
</gene>
<evidence type="ECO:0000313" key="1">
    <source>
        <dbReference type="EMBL" id="EDN81890.1"/>
    </source>
</evidence>
<reference evidence="1 2" key="2">
    <citation type="submission" date="2007-05" db="EMBL/GenBank/DDBJ databases">
        <title>Draft genome sequence of Bifidobacterium adolescentis (L2-32).</title>
        <authorList>
            <person name="Sudarsanam P."/>
            <person name="Ley R."/>
            <person name="Guruge J."/>
            <person name="Turnbaugh P.J."/>
            <person name="Mahowald M."/>
            <person name="Liep D."/>
            <person name="Gordon J."/>
        </authorList>
    </citation>
    <scope>NUCLEOTIDE SEQUENCE [LARGE SCALE GENOMIC DNA]</scope>
    <source>
        <strain evidence="1 2">L2-32</strain>
    </source>
</reference>
<dbReference type="AlphaFoldDB" id="A7A825"/>
<protein>
    <submittedName>
        <fullName evidence="1">Uncharacterized protein</fullName>
    </submittedName>
</protein>
<organism evidence="1 2">
    <name type="scientific">Bifidobacterium adolescentis L2-32</name>
    <dbReference type="NCBI Taxonomy" id="411481"/>
    <lineage>
        <taxon>Bacteria</taxon>
        <taxon>Bacillati</taxon>
        <taxon>Actinomycetota</taxon>
        <taxon>Actinomycetes</taxon>
        <taxon>Bifidobacteriales</taxon>
        <taxon>Bifidobacteriaceae</taxon>
        <taxon>Bifidobacterium</taxon>
    </lineage>
</organism>
<name>A7A825_BIFAD</name>
<dbReference type="EMBL" id="AAXD02000074">
    <property type="protein sequence ID" value="EDN81890.1"/>
    <property type="molecule type" value="Genomic_DNA"/>
</dbReference>
<evidence type="ECO:0000313" key="2">
    <source>
        <dbReference type="Proteomes" id="UP000003773"/>
    </source>
</evidence>
<comment type="caution">
    <text evidence="1">The sequence shown here is derived from an EMBL/GenBank/DDBJ whole genome shotgun (WGS) entry which is preliminary data.</text>
</comment>
<dbReference type="Proteomes" id="UP000003773">
    <property type="component" value="Unassembled WGS sequence"/>
</dbReference>
<dbReference type="HOGENOM" id="CLU_2407349_0_0_11"/>
<sequence length="92" mass="10008">MKSMVKRKRNGVADCCDADDVDDSFANVTCMLLMRFICETLADMGTWRPYNGVRRSCPGRAGRGTATATAAISNLRCAASTKARIHHGRAIL</sequence>